<comment type="caution">
    <text evidence="2">The sequence shown here is derived from an EMBL/GenBank/DDBJ whole genome shotgun (WGS) entry which is preliminary data.</text>
</comment>
<keyword evidence="1" id="KW-0472">Membrane</keyword>
<proteinExistence type="predicted"/>
<accession>A0A2A7S764</accession>
<evidence type="ECO:0008006" key="4">
    <source>
        <dbReference type="Google" id="ProtNLM"/>
    </source>
</evidence>
<feature type="transmembrane region" description="Helical" evidence="1">
    <location>
        <begin position="31"/>
        <end position="49"/>
    </location>
</feature>
<evidence type="ECO:0000313" key="3">
    <source>
        <dbReference type="Proteomes" id="UP000220629"/>
    </source>
</evidence>
<dbReference type="EMBL" id="PDDY01000004">
    <property type="protein sequence ID" value="PEH39322.1"/>
    <property type="molecule type" value="Genomic_DNA"/>
</dbReference>
<evidence type="ECO:0000313" key="2">
    <source>
        <dbReference type="EMBL" id="PEH39322.1"/>
    </source>
</evidence>
<name>A0A2A7S764_BURGA</name>
<gene>
    <name evidence="2" type="ORF">CRM94_34120</name>
</gene>
<evidence type="ECO:0000256" key="1">
    <source>
        <dbReference type="SAM" id="Phobius"/>
    </source>
</evidence>
<organism evidence="2 3">
    <name type="scientific">Burkholderia gladioli</name>
    <name type="common">Pseudomonas marginata</name>
    <name type="synonym">Phytomonas marginata</name>
    <dbReference type="NCBI Taxonomy" id="28095"/>
    <lineage>
        <taxon>Bacteria</taxon>
        <taxon>Pseudomonadati</taxon>
        <taxon>Pseudomonadota</taxon>
        <taxon>Betaproteobacteria</taxon>
        <taxon>Burkholderiales</taxon>
        <taxon>Burkholderiaceae</taxon>
        <taxon>Burkholderia</taxon>
    </lineage>
</organism>
<keyword evidence="1" id="KW-0812">Transmembrane</keyword>
<reference evidence="3" key="1">
    <citation type="submission" date="2017-09" db="EMBL/GenBank/DDBJ databases">
        <title>FDA dAtabase for Regulatory Grade micrObial Sequences (FDA-ARGOS): Supporting development and validation of Infectious Disease Dx tests.</title>
        <authorList>
            <person name="Minogue T."/>
            <person name="Wolcott M."/>
            <person name="Wasieloski L."/>
            <person name="Aguilar W."/>
            <person name="Moore D."/>
            <person name="Tallon L."/>
            <person name="Sadzewicz L."/>
            <person name="Ott S."/>
            <person name="Zhao X."/>
            <person name="Nagaraj S."/>
            <person name="Vavikolanu K."/>
            <person name="Aluvathingal J."/>
            <person name="Nadendla S."/>
            <person name="Sichtig H."/>
        </authorList>
    </citation>
    <scope>NUCLEOTIDE SEQUENCE [LARGE SCALE GENOMIC DNA]</scope>
    <source>
        <strain evidence="3">FDAARGOS_390</strain>
    </source>
</reference>
<sequence>MNWLFDRIALLVAALALLVAAWAVFRVGGEWVFPVLTLIALAALFAENMRLRKKLRELGVEPKSRDKGPKA</sequence>
<dbReference type="RefSeq" id="WP_096749572.1">
    <property type="nucleotide sequence ID" value="NZ_CADEPO010000004.1"/>
</dbReference>
<dbReference type="Proteomes" id="UP000220629">
    <property type="component" value="Unassembled WGS sequence"/>
</dbReference>
<dbReference type="AlphaFoldDB" id="A0A2A7S764"/>
<protein>
    <recommendedName>
        <fullName evidence="4">Transmembrane protein</fullName>
    </recommendedName>
</protein>
<keyword evidence="1" id="KW-1133">Transmembrane helix</keyword>